<dbReference type="InterPro" id="IPR015410">
    <property type="entry name" value="DUF1985"/>
</dbReference>
<dbReference type="PANTHER" id="PTHR48302">
    <property type="entry name" value="ULP1 PROTEASE FAMILY, C-TERMINAL CATALYTIC DOMAIN CONTAINING PROTEIN"/>
    <property type="match status" value="1"/>
</dbReference>
<reference evidence="3 4" key="1">
    <citation type="submission" date="2020-09" db="EMBL/GenBank/DDBJ databases">
        <title>De no assembly of potato wild relative species, Solanum commersonii.</title>
        <authorList>
            <person name="Cho K."/>
        </authorList>
    </citation>
    <scope>NUCLEOTIDE SEQUENCE [LARGE SCALE GENOMIC DNA]</scope>
    <source>
        <strain evidence="3">LZ3.2</strain>
        <tissue evidence="3">Leaf</tissue>
    </source>
</reference>
<sequence>MDTQSPSKTFTRGIHLHGENSVEQLSFFLGLTQNFGEVASSMSKSNAMQEIKSKLKNDPIRLEEMSAKLKQSNIRIVEGDDNAKRKEVVVSGSLEHGEAVKFLGKREPTSTPHMQCYTNIEVMNVICRCHVQAQLIRCMFLREIEDISKNAILIHINGTTLRFTIRDYAIIAGLKCSDNENDFVFNTEEPNMIILQYFGVGKAITKKQLIDNFSNKVWGDNDDDAVKFAILFYIHSFILSKEPTITVIDRKDFALVESGKYIDYPWSKKAFDLLILHLHNEIKHDGKYNWLYGFSLALKLIFQNLSPTPMELKILELPPEYVQSNQSPTEISAVNDSDDDFQDPPHPKNNKGKEKVDTCSSPPKKVISKQPCLRKSPRHANVPKRPKSPLLKRQAKQCGNGDGVEVTHKVPTISVDQSEEPSRHSPSELSCQSIYNDLNDQEVHNNFEVPITFEVQNTSEFSNISEVQNTSEKEDCQDVPIEVNKEGSQFMNDQADFNNSSFMVHDDQSNLNPERSMVLHPLLAVDEHTPLPIPRERRLGSFNTSPYVTLFGS</sequence>
<feature type="compositionally biased region" description="Basic residues" evidence="1">
    <location>
        <begin position="375"/>
        <end position="387"/>
    </location>
</feature>
<evidence type="ECO:0000259" key="2">
    <source>
        <dbReference type="Pfam" id="PF09331"/>
    </source>
</evidence>
<feature type="region of interest" description="Disordered" evidence="1">
    <location>
        <begin position="325"/>
        <end position="407"/>
    </location>
</feature>
<dbReference type="Proteomes" id="UP000824120">
    <property type="component" value="Chromosome 4"/>
</dbReference>
<protein>
    <recommendedName>
        <fullName evidence="2">DUF1985 domain-containing protein</fullName>
    </recommendedName>
</protein>
<feature type="compositionally biased region" description="Polar residues" evidence="1">
    <location>
        <begin position="325"/>
        <end position="335"/>
    </location>
</feature>
<dbReference type="EMBL" id="JACXVP010000004">
    <property type="protein sequence ID" value="KAG5609920.1"/>
    <property type="molecule type" value="Genomic_DNA"/>
</dbReference>
<dbReference type="AlphaFoldDB" id="A0A9J5ZDK0"/>
<feature type="compositionally biased region" description="Basic and acidic residues" evidence="1">
    <location>
        <begin position="343"/>
        <end position="357"/>
    </location>
</feature>
<name>A0A9J5ZDK0_SOLCO</name>
<dbReference type="OrthoDB" id="1305596at2759"/>
<dbReference type="Pfam" id="PF09331">
    <property type="entry name" value="DUF1985"/>
    <property type="match status" value="1"/>
</dbReference>
<proteinExistence type="predicted"/>
<evidence type="ECO:0000256" key="1">
    <source>
        <dbReference type="SAM" id="MobiDB-lite"/>
    </source>
</evidence>
<evidence type="ECO:0000313" key="4">
    <source>
        <dbReference type="Proteomes" id="UP000824120"/>
    </source>
</evidence>
<feature type="domain" description="DUF1985" evidence="2">
    <location>
        <begin position="141"/>
        <end position="275"/>
    </location>
</feature>
<dbReference type="PANTHER" id="PTHR48302:SF2">
    <property type="entry name" value="DUF1985 DOMAIN-CONTAINING PROTEIN"/>
    <property type="match status" value="1"/>
</dbReference>
<keyword evidence="4" id="KW-1185">Reference proteome</keyword>
<organism evidence="3 4">
    <name type="scientific">Solanum commersonii</name>
    <name type="common">Commerson's wild potato</name>
    <name type="synonym">Commerson's nightshade</name>
    <dbReference type="NCBI Taxonomy" id="4109"/>
    <lineage>
        <taxon>Eukaryota</taxon>
        <taxon>Viridiplantae</taxon>
        <taxon>Streptophyta</taxon>
        <taxon>Embryophyta</taxon>
        <taxon>Tracheophyta</taxon>
        <taxon>Spermatophyta</taxon>
        <taxon>Magnoliopsida</taxon>
        <taxon>eudicotyledons</taxon>
        <taxon>Gunneridae</taxon>
        <taxon>Pentapetalae</taxon>
        <taxon>asterids</taxon>
        <taxon>lamiids</taxon>
        <taxon>Solanales</taxon>
        <taxon>Solanaceae</taxon>
        <taxon>Solanoideae</taxon>
        <taxon>Solaneae</taxon>
        <taxon>Solanum</taxon>
    </lineage>
</organism>
<comment type="caution">
    <text evidence="3">The sequence shown here is derived from an EMBL/GenBank/DDBJ whole genome shotgun (WGS) entry which is preliminary data.</text>
</comment>
<accession>A0A9J5ZDK0</accession>
<evidence type="ECO:0000313" key="3">
    <source>
        <dbReference type="EMBL" id="KAG5609920.1"/>
    </source>
</evidence>
<gene>
    <name evidence="3" type="ORF">H5410_021201</name>
</gene>